<evidence type="ECO:0000259" key="6">
    <source>
        <dbReference type="Pfam" id="PF00441"/>
    </source>
</evidence>
<sequence length="374" mass="39950">MDRDVTQDQRYLLDASARFIEQTYPLERVREKPFRDADWAADYRRRAAELGWFSMLVPDEFGGGSVSGNGAVDATLVAYLRGGMLQPGAFVATNVVAHALSVAGNEEQREKVLAALMSGEQSAAWAVGAPAVHGPVGGTVQAKATGSGYELTGSTSFMVDADTASWLLVTAEVEDGVSQFLLPAGLPGVSVTSLESLDITRAFTEVRFDRVQVSASDVVGEPGRAAEPAARQLAIGCVLTAAESVGAMDHDFSMAVQYAKDRIAFGRPIGSFQAIKHLLADTSLLLEMSKAVTLSAAENLGTDDGYALESASIAKAFVGEHGVDLAQNCFQVFGGIGFTWEHNQHLYLRRLTTDAALYGDPAWHRERLCRLSGL</sequence>
<dbReference type="EMBL" id="BLAE01000015">
    <property type="protein sequence ID" value="GES09380.1"/>
    <property type="molecule type" value="Genomic_DNA"/>
</dbReference>
<dbReference type="InterPro" id="IPR013786">
    <property type="entry name" value="AcylCoA_DH/ox_N"/>
</dbReference>
<dbReference type="InterPro" id="IPR036250">
    <property type="entry name" value="AcylCo_DH-like_C"/>
</dbReference>
<feature type="domain" description="Acyl-CoA dehydrogenase/oxidase N-terminal" evidence="7">
    <location>
        <begin position="6"/>
        <end position="120"/>
    </location>
</feature>
<accession>A0A5M3WLL2</accession>
<dbReference type="SUPFAM" id="SSF47203">
    <property type="entry name" value="Acyl-CoA dehydrogenase C-terminal domain-like"/>
    <property type="match status" value="1"/>
</dbReference>
<keyword evidence="9" id="KW-1185">Reference proteome</keyword>
<dbReference type="PANTHER" id="PTHR43884:SF20">
    <property type="entry name" value="ACYL-COA DEHYDROGENASE FADE28"/>
    <property type="match status" value="1"/>
</dbReference>
<dbReference type="AlphaFoldDB" id="A0A5M3WLL2"/>
<protein>
    <submittedName>
        <fullName evidence="8">Acyl-CoA dehydrogenase</fullName>
    </submittedName>
</protein>
<dbReference type="Pfam" id="PF02771">
    <property type="entry name" value="Acyl-CoA_dh_N"/>
    <property type="match status" value="1"/>
</dbReference>
<dbReference type="Gene3D" id="2.40.110.10">
    <property type="entry name" value="Butyryl-CoA Dehydrogenase, subunit A, domain 2"/>
    <property type="match status" value="1"/>
</dbReference>
<comment type="similarity">
    <text evidence="2">Belongs to the acyl-CoA dehydrogenase family.</text>
</comment>
<comment type="cofactor">
    <cofactor evidence="1">
        <name>FAD</name>
        <dbReference type="ChEBI" id="CHEBI:57692"/>
    </cofactor>
</comment>
<dbReference type="SUPFAM" id="SSF56645">
    <property type="entry name" value="Acyl-CoA dehydrogenase NM domain-like"/>
    <property type="match status" value="1"/>
</dbReference>
<dbReference type="PANTHER" id="PTHR43884">
    <property type="entry name" value="ACYL-COA DEHYDROGENASE"/>
    <property type="match status" value="1"/>
</dbReference>
<feature type="domain" description="Acyl-CoA dehydrogenase/oxidase C-terminal" evidence="6">
    <location>
        <begin position="231"/>
        <end position="366"/>
    </location>
</feature>
<dbReference type="InterPro" id="IPR037069">
    <property type="entry name" value="AcylCoA_DH/ox_N_sf"/>
</dbReference>
<dbReference type="GO" id="GO:0050660">
    <property type="term" value="F:flavin adenine dinucleotide binding"/>
    <property type="evidence" value="ECO:0007669"/>
    <property type="project" value="InterPro"/>
</dbReference>
<dbReference type="InterPro" id="IPR009100">
    <property type="entry name" value="AcylCoA_DH/oxidase_NM_dom_sf"/>
</dbReference>
<evidence type="ECO:0000256" key="2">
    <source>
        <dbReference type="ARBA" id="ARBA00009347"/>
    </source>
</evidence>
<name>A0A5M3WLL2_9ACTN</name>
<evidence type="ECO:0000256" key="3">
    <source>
        <dbReference type="ARBA" id="ARBA00022630"/>
    </source>
</evidence>
<evidence type="ECO:0000259" key="7">
    <source>
        <dbReference type="Pfam" id="PF02771"/>
    </source>
</evidence>
<dbReference type="InterPro" id="IPR009075">
    <property type="entry name" value="AcylCo_DH/oxidase_C"/>
</dbReference>
<dbReference type="Gene3D" id="1.10.540.10">
    <property type="entry name" value="Acyl-CoA dehydrogenase/oxidase, N-terminal domain"/>
    <property type="match status" value="1"/>
</dbReference>
<evidence type="ECO:0000256" key="5">
    <source>
        <dbReference type="ARBA" id="ARBA00023002"/>
    </source>
</evidence>
<gene>
    <name evidence="8" type="ORF">Amac_029760</name>
</gene>
<dbReference type="Gene3D" id="1.20.140.10">
    <property type="entry name" value="Butyryl-CoA Dehydrogenase, subunit A, domain 3"/>
    <property type="match status" value="1"/>
</dbReference>
<keyword evidence="3" id="KW-0285">Flavoprotein</keyword>
<dbReference type="RefSeq" id="WP_155354922.1">
    <property type="nucleotide sequence ID" value="NZ_BAAAHL010000069.1"/>
</dbReference>
<keyword evidence="5" id="KW-0560">Oxidoreductase</keyword>
<dbReference type="CDD" id="cd00567">
    <property type="entry name" value="ACAD"/>
    <property type="match status" value="1"/>
</dbReference>
<dbReference type="Proteomes" id="UP000331127">
    <property type="component" value="Unassembled WGS sequence"/>
</dbReference>
<dbReference type="GO" id="GO:0003995">
    <property type="term" value="F:acyl-CoA dehydrogenase activity"/>
    <property type="evidence" value="ECO:0007669"/>
    <property type="project" value="TreeGrafter"/>
</dbReference>
<evidence type="ECO:0000256" key="1">
    <source>
        <dbReference type="ARBA" id="ARBA00001974"/>
    </source>
</evidence>
<comment type="caution">
    <text evidence="8">The sequence shown here is derived from an EMBL/GenBank/DDBJ whole genome shotgun (WGS) entry which is preliminary data.</text>
</comment>
<evidence type="ECO:0000313" key="8">
    <source>
        <dbReference type="EMBL" id="GES09380.1"/>
    </source>
</evidence>
<reference evidence="8 9" key="1">
    <citation type="submission" date="2019-10" db="EMBL/GenBank/DDBJ databases">
        <title>Whole genome shotgun sequence of Acrocarpospora macrocephala NBRC 16266.</title>
        <authorList>
            <person name="Ichikawa N."/>
            <person name="Kimura A."/>
            <person name="Kitahashi Y."/>
            <person name="Komaki H."/>
            <person name="Oguchi A."/>
        </authorList>
    </citation>
    <scope>NUCLEOTIDE SEQUENCE [LARGE SCALE GENOMIC DNA]</scope>
    <source>
        <strain evidence="8 9">NBRC 16266</strain>
    </source>
</reference>
<evidence type="ECO:0000313" key="9">
    <source>
        <dbReference type="Proteomes" id="UP000331127"/>
    </source>
</evidence>
<proteinExistence type="inferred from homology"/>
<evidence type="ECO:0000256" key="4">
    <source>
        <dbReference type="ARBA" id="ARBA00022827"/>
    </source>
</evidence>
<dbReference type="Pfam" id="PF00441">
    <property type="entry name" value="Acyl-CoA_dh_1"/>
    <property type="match status" value="1"/>
</dbReference>
<keyword evidence="4" id="KW-0274">FAD</keyword>
<dbReference type="InterPro" id="IPR046373">
    <property type="entry name" value="Acyl-CoA_Oxase/DH_mid-dom_sf"/>
</dbReference>
<organism evidence="8 9">
    <name type="scientific">Acrocarpospora macrocephala</name>
    <dbReference type="NCBI Taxonomy" id="150177"/>
    <lineage>
        <taxon>Bacteria</taxon>
        <taxon>Bacillati</taxon>
        <taxon>Actinomycetota</taxon>
        <taxon>Actinomycetes</taxon>
        <taxon>Streptosporangiales</taxon>
        <taxon>Streptosporangiaceae</taxon>
        <taxon>Acrocarpospora</taxon>
    </lineage>
</organism>
<dbReference type="OrthoDB" id="8677713at2"/>